<keyword evidence="2" id="KW-1185">Reference proteome</keyword>
<name>A0A085JD09_9GAMM</name>
<dbReference type="AlphaFoldDB" id="A0A085JD09"/>
<gene>
    <name evidence="1" type="ORF">GTPT_2545</name>
</gene>
<evidence type="ECO:0000313" key="1">
    <source>
        <dbReference type="EMBL" id="KFD18355.1"/>
    </source>
</evidence>
<proteinExistence type="predicted"/>
<accession>A0A085JD09</accession>
<dbReference type="RefSeq" id="WP_029989272.1">
    <property type="nucleotide sequence ID" value="NZ_ATMJ01000001.1"/>
</dbReference>
<dbReference type="OrthoDB" id="5678073at2"/>
<sequence>MAKTTSFQIFYDAEDNELAQHKIDAKTLSISIGSMADLISAADKRLNDGQQTVKLMVTNPAEAGSLGVSYTMMELVPHAINVAKVIGLTGLAGAAIGAPALSLIRQLGSKRVISITKKVGTDQSVLELEGEEIVCHDSVAKLVTDPEIRDALVNVVRAPLDGKAGAVFKVINEEGEEVVRLEGEETEEVKSLPRGTLLEKRESIEEVNVRFIQINFEGTKGWRIDYLGEEHAVSFEDQLFIHQVQTGIVSFTKEDLFVVDLKTTKTFTARNTTTKYAITKVKRKRPAEA</sequence>
<dbReference type="eggNOG" id="ENOG5032EJS">
    <property type="taxonomic scope" value="Bacteria"/>
</dbReference>
<evidence type="ECO:0000313" key="2">
    <source>
        <dbReference type="Proteomes" id="UP000028602"/>
    </source>
</evidence>
<protein>
    <submittedName>
        <fullName evidence="1">Uncharacterized protein</fullName>
    </submittedName>
</protein>
<dbReference type="EMBL" id="JMPR01000038">
    <property type="protein sequence ID" value="KFD18355.1"/>
    <property type="molecule type" value="Genomic_DNA"/>
</dbReference>
<organism evidence="1 2">
    <name type="scientific">Tatumella ptyseos ATCC 33301</name>
    <dbReference type="NCBI Taxonomy" id="1005995"/>
    <lineage>
        <taxon>Bacteria</taxon>
        <taxon>Pseudomonadati</taxon>
        <taxon>Pseudomonadota</taxon>
        <taxon>Gammaproteobacteria</taxon>
        <taxon>Enterobacterales</taxon>
        <taxon>Erwiniaceae</taxon>
        <taxon>Tatumella</taxon>
    </lineage>
</organism>
<dbReference type="Proteomes" id="UP000028602">
    <property type="component" value="Unassembled WGS sequence"/>
</dbReference>
<reference evidence="1 2" key="1">
    <citation type="submission" date="2014-05" db="EMBL/GenBank/DDBJ databases">
        <title>ATOL: Assembling a taxonomically balanced genome-scale reconstruction of the evolutionary history of the Enterobacteriaceae.</title>
        <authorList>
            <person name="Plunkett G.III."/>
            <person name="Neeno-Eckwall E.C."/>
            <person name="Glasner J.D."/>
            <person name="Perna N.T."/>
        </authorList>
    </citation>
    <scope>NUCLEOTIDE SEQUENCE [LARGE SCALE GENOMIC DNA]</scope>
    <source>
        <strain evidence="1 2">ATCC 33301</strain>
    </source>
</reference>
<comment type="caution">
    <text evidence="1">The sequence shown here is derived from an EMBL/GenBank/DDBJ whole genome shotgun (WGS) entry which is preliminary data.</text>
</comment>